<proteinExistence type="predicted"/>
<dbReference type="Proteomes" id="UP000177943">
    <property type="component" value="Unassembled WGS sequence"/>
</dbReference>
<evidence type="ECO:0000313" key="1">
    <source>
        <dbReference type="EMBL" id="OHA25828.1"/>
    </source>
</evidence>
<gene>
    <name evidence="1" type="ORF">A3D56_01055</name>
</gene>
<protein>
    <submittedName>
        <fullName evidence="1">Uncharacterized protein</fullName>
    </submittedName>
</protein>
<dbReference type="AlphaFoldDB" id="A0A1G2MPN0"/>
<evidence type="ECO:0000313" key="2">
    <source>
        <dbReference type="Proteomes" id="UP000177943"/>
    </source>
</evidence>
<comment type="caution">
    <text evidence="1">The sequence shown here is derived from an EMBL/GenBank/DDBJ whole genome shotgun (WGS) entry which is preliminary data.</text>
</comment>
<sequence length="60" mass="6887">MKKFWRVIFFAKIKVTNEKSKVTALGNLSATQEVRVRAVMASRRVPLGFRKKSETVGVKY</sequence>
<organism evidence="1 2">
    <name type="scientific">Candidatus Taylorbacteria bacterium RIFCSPHIGHO2_02_FULL_45_35</name>
    <dbReference type="NCBI Taxonomy" id="1802311"/>
    <lineage>
        <taxon>Bacteria</taxon>
        <taxon>Candidatus Tayloriibacteriota</taxon>
    </lineage>
</organism>
<reference evidence="1 2" key="1">
    <citation type="journal article" date="2016" name="Nat. Commun.">
        <title>Thousands of microbial genomes shed light on interconnected biogeochemical processes in an aquifer system.</title>
        <authorList>
            <person name="Anantharaman K."/>
            <person name="Brown C.T."/>
            <person name="Hug L.A."/>
            <person name="Sharon I."/>
            <person name="Castelle C.J."/>
            <person name="Probst A.J."/>
            <person name="Thomas B.C."/>
            <person name="Singh A."/>
            <person name="Wilkins M.J."/>
            <person name="Karaoz U."/>
            <person name="Brodie E.L."/>
            <person name="Williams K.H."/>
            <person name="Hubbard S.S."/>
            <person name="Banfield J.F."/>
        </authorList>
    </citation>
    <scope>NUCLEOTIDE SEQUENCE [LARGE SCALE GENOMIC DNA]</scope>
</reference>
<name>A0A1G2MPN0_9BACT</name>
<dbReference type="EMBL" id="MHRP01000043">
    <property type="protein sequence ID" value="OHA25828.1"/>
    <property type="molecule type" value="Genomic_DNA"/>
</dbReference>
<accession>A0A1G2MPN0</accession>